<gene>
    <name evidence="2" type="ORF">C8Q71DRAFT_574708</name>
</gene>
<dbReference type="GeneID" id="72000188"/>
<organism evidence="2 3">
    <name type="scientific">Rhodofomes roseus</name>
    <dbReference type="NCBI Taxonomy" id="34475"/>
    <lineage>
        <taxon>Eukaryota</taxon>
        <taxon>Fungi</taxon>
        <taxon>Dikarya</taxon>
        <taxon>Basidiomycota</taxon>
        <taxon>Agaricomycotina</taxon>
        <taxon>Agaricomycetes</taxon>
        <taxon>Polyporales</taxon>
        <taxon>Rhodofomes</taxon>
    </lineage>
</organism>
<feature type="region of interest" description="Disordered" evidence="1">
    <location>
        <begin position="310"/>
        <end position="355"/>
    </location>
</feature>
<evidence type="ECO:0000256" key="1">
    <source>
        <dbReference type="SAM" id="MobiDB-lite"/>
    </source>
</evidence>
<feature type="compositionally biased region" description="Polar residues" evidence="1">
    <location>
        <begin position="224"/>
        <end position="249"/>
    </location>
</feature>
<protein>
    <submittedName>
        <fullName evidence="2">Uncharacterized protein</fullName>
    </submittedName>
</protein>
<dbReference type="EMBL" id="JADCUA010000008">
    <property type="protein sequence ID" value="KAH9838035.1"/>
    <property type="molecule type" value="Genomic_DNA"/>
</dbReference>
<evidence type="ECO:0000313" key="2">
    <source>
        <dbReference type="EMBL" id="KAH9838035.1"/>
    </source>
</evidence>
<keyword evidence="3" id="KW-1185">Reference proteome</keyword>
<dbReference type="Proteomes" id="UP000814176">
    <property type="component" value="Unassembled WGS sequence"/>
</dbReference>
<sequence length="355" mass="39089">MGGSRRRNDNVLNSNREMDGKLERQLEALKQYTPEQLAYMTISVTPNQQGIHIRWHDEAQIAQEMPATFLLSLMGQGPASQQDAHPLAIEGADAAIAQAFDGSDEASQDDEEEEQVEDIDIRELARYRSPTEPIPGHYDPSPLRRGMSVDADAENAAWAAEAWKQLCEQNEGGYNQFMKAEEDGVFDGFPNLSPGSDAGLASDYAHSQAGDEAGYDNGTEGSEGWQSRESTPQYAQSPSQYAQTGQQHAQAVPQHVRAFHQFARRAASFPCQNSPRPFYAYTPPPVWGMVPVFRPSPSVRGYRELQRAHPTPNYAQGAGQTDSSSGIYSSQYVNGPAQPNFVQGSSSGQARRRNY</sequence>
<dbReference type="RefSeq" id="XP_047780073.1">
    <property type="nucleotide sequence ID" value="XM_047919456.1"/>
</dbReference>
<reference evidence="2 3" key="1">
    <citation type="journal article" date="2021" name="Environ. Microbiol.">
        <title>Gene family expansions and transcriptome signatures uncover fungal adaptations to wood decay.</title>
        <authorList>
            <person name="Hage H."/>
            <person name="Miyauchi S."/>
            <person name="Viragh M."/>
            <person name="Drula E."/>
            <person name="Min B."/>
            <person name="Chaduli D."/>
            <person name="Navarro D."/>
            <person name="Favel A."/>
            <person name="Norest M."/>
            <person name="Lesage-Meessen L."/>
            <person name="Balint B."/>
            <person name="Merenyi Z."/>
            <person name="de Eugenio L."/>
            <person name="Morin E."/>
            <person name="Martinez A.T."/>
            <person name="Baldrian P."/>
            <person name="Stursova M."/>
            <person name="Martinez M.J."/>
            <person name="Novotny C."/>
            <person name="Magnuson J.K."/>
            <person name="Spatafora J.W."/>
            <person name="Maurice S."/>
            <person name="Pangilinan J."/>
            <person name="Andreopoulos W."/>
            <person name="LaButti K."/>
            <person name="Hundley H."/>
            <person name="Na H."/>
            <person name="Kuo A."/>
            <person name="Barry K."/>
            <person name="Lipzen A."/>
            <person name="Henrissat B."/>
            <person name="Riley R."/>
            <person name="Ahrendt S."/>
            <person name="Nagy L.G."/>
            <person name="Grigoriev I.V."/>
            <person name="Martin F."/>
            <person name="Rosso M.N."/>
        </authorList>
    </citation>
    <scope>NUCLEOTIDE SEQUENCE [LARGE SCALE GENOMIC DNA]</scope>
    <source>
        <strain evidence="2 3">CIRM-BRFM 1785</strain>
    </source>
</reference>
<feature type="compositionally biased region" description="Acidic residues" evidence="1">
    <location>
        <begin position="102"/>
        <end position="118"/>
    </location>
</feature>
<proteinExistence type="predicted"/>
<feature type="region of interest" description="Disordered" evidence="1">
    <location>
        <begin position="101"/>
        <end position="146"/>
    </location>
</feature>
<feature type="compositionally biased region" description="Polar residues" evidence="1">
    <location>
        <begin position="340"/>
        <end position="349"/>
    </location>
</feature>
<evidence type="ECO:0000313" key="3">
    <source>
        <dbReference type="Proteomes" id="UP000814176"/>
    </source>
</evidence>
<feature type="compositionally biased region" description="Polar residues" evidence="1">
    <location>
        <begin position="318"/>
        <end position="333"/>
    </location>
</feature>
<comment type="caution">
    <text evidence="2">The sequence shown here is derived from an EMBL/GenBank/DDBJ whole genome shotgun (WGS) entry which is preliminary data.</text>
</comment>
<feature type="region of interest" description="Disordered" evidence="1">
    <location>
        <begin position="208"/>
        <end position="253"/>
    </location>
</feature>
<accession>A0ABQ8KJS5</accession>
<name>A0ABQ8KJS5_9APHY</name>